<sequence length="146" mass="16287">MLHTSNMAPRTCMPRIGTLSYEALRTWHRRRETSLPARFRNAKVQAQPCRCMQKTKSCCTASAASALFSGPRIVCPGGAMIRLRCLTSHVTCLSSYTLYAKLRRLGTICVWAGNVKNTWHFCSAVHFNPPGSYLYGSATSPQTREL</sequence>
<keyword evidence="2" id="KW-1185">Reference proteome</keyword>
<name>A0A6A6R390_9PEZI</name>
<evidence type="ECO:0000313" key="1">
    <source>
        <dbReference type="EMBL" id="KAF2498764.1"/>
    </source>
</evidence>
<dbReference type="EMBL" id="MU004185">
    <property type="protein sequence ID" value="KAF2498764.1"/>
    <property type="molecule type" value="Genomic_DNA"/>
</dbReference>
<gene>
    <name evidence="1" type="ORF">BU16DRAFT_304420</name>
</gene>
<evidence type="ECO:0000313" key="2">
    <source>
        <dbReference type="Proteomes" id="UP000799750"/>
    </source>
</evidence>
<accession>A0A6A6R390</accession>
<organism evidence="1 2">
    <name type="scientific">Lophium mytilinum</name>
    <dbReference type="NCBI Taxonomy" id="390894"/>
    <lineage>
        <taxon>Eukaryota</taxon>
        <taxon>Fungi</taxon>
        <taxon>Dikarya</taxon>
        <taxon>Ascomycota</taxon>
        <taxon>Pezizomycotina</taxon>
        <taxon>Dothideomycetes</taxon>
        <taxon>Pleosporomycetidae</taxon>
        <taxon>Mytilinidiales</taxon>
        <taxon>Mytilinidiaceae</taxon>
        <taxon>Lophium</taxon>
    </lineage>
</organism>
<dbReference type="Proteomes" id="UP000799750">
    <property type="component" value="Unassembled WGS sequence"/>
</dbReference>
<dbReference type="AlphaFoldDB" id="A0A6A6R390"/>
<reference evidence="1" key="1">
    <citation type="journal article" date="2020" name="Stud. Mycol.">
        <title>101 Dothideomycetes genomes: a test case for predicting lifestyles and emergence of pathogens.</title>
        <authorList>
            <person name="Haridas S."/>
            <person name="Albert R."/>
            <person name="Binder M."/>
            <person name="Bloem J."/>
            <person name="Labutti K."/>
            <person name="Salamov A."/>
            <person name="Andreopoulos B."/>
            <person name="Baker S."/>
            <person name="Barry K."/>
            <person name="Bills G."/>
            <person name="Bluhm B."/>
            <person name="Cannon C."/>
            <person name="Castanera R."/>
            <person name="Culley D."/>
            <person name="Daum C."/>
            <person name="Ezra D."/>
            <person name="Gonzalez J."/>
            <person name="Henrissat B."/>
            <person name="Kuo A."/>
            <person name="Liang C."/>
            <person name="Lipzen A."/>
            <person name="Lutzoni F."/>
            <person name="Magnuson J."/>
            <person name="Mondo S."/>
            <person name="Nolan M."/>
            <person name="Ohm R."/>
            <person name="Pangilinan J."/>
            <person name="Park H.-J."/>
            <person name="Ramirez L."/>
            <person name="Alfaro M."/>
            <person name="Sun H."/>
            <person name="Tritt A."/>
            <person name="Yoshinaga Y."/>
            <person name="Zwiers L.-H."/>
            <person name="Turgeon B."/>
            <person name="Goodwin S."/>
            <person name="Spatafora J."/>
            <person name="Crous P."/>
            <person name="Grigoriev I."/>
        </authorList>
    </citation>
    <scope>NUCLEOTIDE SEQUENCE</scope>
    <source>
        <strain evidence="1">CBS 269.34</strain>
    </source>
</reference>
<proteinExistence type="predicted"/>
<protein>
    <submittedName>
        <fullName evidence="1">Uncharacterized protein</fullName>
    </submittedName>
</protein>